<gene>
    <name evidence="9" type="ORF">GCM10023081_21730</name>
</gene>
<dbReference type="InterPro" id="IPR050487">
    <property type="entry name" value="FtsQ_DivIB"/>
</dbReference>
<dbReference type="InterPro" id="IPR005548">
    <property type="entry name" value="Cell_div_FtsQ/DivIB_C"/>
</dbReference>
<comment type="caution">
    <text evidence="9">The sequence shown here is derived from an EMBL/GenBank/DDBJ whole genome shotgun (WGS) entry which is preliminary data.</text>
</comment>
<name>A0ABP7CBZ1_9MICC</name>
<keyword evidence="6" id="KW-0472">Membrane</keyword>
<dbReference type="Proteomes" id="UP001500752">
    <property type="component" value="Unassembled WGS sequence"/>
</dbReference>
<dbReference type="Gene3D" id="3.10.20.310">
    <property type="entry name" value="membrane protein fhac"/>
    <property type="match status" value="1"/>
</dbReference>
<evidence type="ECO:0000256" key="3">
    <source>
        <dbReference type="ARBA" id="ARBA00022692"/>
    </source>
</evidence>
<accession>A0ABP7CBZ1</accession>
<evidence type="ECO:0008006" key="11">
    <source>
        <dbReference type="Google" id="ProtNLM"/>
    </source>
</evidence>
<dbReference type="Pfam" id="PF08478">
    <property type="entry name" value="POTRA_1"/>
    <property type="match status" value="1"/>
</dbReference>
<keyword evidence="10" id="KW-1185">Reference proteome</keyword>
<feature type="domain" description="Cell division protein FtsQ/DivIB C-terminal" evidence="7">
    <location>
        <begin position="129"/>
        <end position="234"/>
    </location>
</feature>
<evidence type="ECO:0000313" key="9">
    <source>
        <dbReference type="EMBL" id="GAA3683504.1"/>
    </source>
</evidence>
<dbReference type="RefSeq" id="WP_345150721.1">
    <property type="nucleotide sequence ID" value="NZ_BAABEO010000012.1"/>
</dbReference>
<evidence type="ECO:0000256" key="4">
    <source>
        <dbReference type="ARBA" id="ARBA00022989"/>
    </source>
</evidence>
<reference evidence="10" key="1">
    <citation type="journal article" date="2019" name="Int. J. Syst. Evol. Microbiol.">
        <title>The Global Catalogue of Microorganisms (GCM) 10K type strain sequencing project: providing services to taxonomists for standard genome sequencing and annotation.</title>
        <authorList>
            <consortium name="The Broad Institute Genomics Platform"/>
            <consortium name="The Broad Institute Genome Sequencing Center for Infectious Disease"/>
            <person name="Wu L."/>
            <person name="Ma J."/>
        </authorList>
    </citation>
    <scope>NUCLEOTIDE SEQUENCE [LARGE SCALE GENOMIC DNA]</scope>
    <source>
        <strain evidence="10">JCM 30742</strain>
    </source>
</reference>
<keyword evidence="1" id="KW-1003">Cell membrane</keyword>
<feature type="transmembrane region" description="Helical" evidence="6">
    <location>
        <begin position="33"/>
        <end position="53"/>
    </location>
</feature>
<evidence type="ECO:0000256" key="6">
    <source>
        <dbReference type="SAM" id="Phobius"/>
    </source>
</evidence>
<keyword evidence="3 6" id="KW-0812">Transmembrane</keyword>
<keyword evidence="2" id="KW-0132">Cell division</keyword>
<feature type="domain" description="POTRA" evidence="8">
    <location>
        <begin position="58"/>
        <end position="125"/>
    </location>
</feature>
<evidence type="ECO:0000256" key="1">
    <source>
        <dbReference type="ARBA" id="ARBA00022475"/>
    </source>
</evidence>
<evidence type="ECO:0000256" key="2">
    <source>
        <dbReference type="ARBA" id="ARBA00022618"/>
    </source>
</evidence>
<protein>
    <recommendedName>
        <fullName evidence="11">Cell division protein FtsQ</fullName>
    </recommendedName>
</protein>
<dbReference type="InterPro" id="IPR013685">
    <property type="entry name" value="POTRA_FtsQ_type"/>
</dbReference>
<keyword evidence="5" id="KW-0131">Cell cycle</keyword>
<evidence type="ECO:0000256" key="5">
    <source>
        <dbReference type="ARBA" id="ARBA00023306"/>
    </source>
</evidence>
<keyword evidence="4 6" id="KW-1133">Transmembrane helix</keyword>
<sequence length="255" mass="26518">MSTRAPHGAGTAPAPDNVLALPEAPGARLRRRVLLWTGGVLAAIVAMILVLMYSPLLAIRGIEIEGNRLVSDDAVAGALEPLDGVPLPQVGPGRVLQLLSGLAPVADVVVQAKAPHTLQVRVVEHAPVAILKNGKKLTLVGEDGRTLAPLAKRSDALLPVISASAATGDPAVFRTLTHVLAGLPGSVLAQLDHAGAKTIDSVELTLSNGKTVMWGNEERGAQKARVLQALLKVKDDPQAPVKVYDVSSPDQPVTR</sequence>
<evidence type="ECO:0000259" key="8">
    <source>
        <dbReference type="Pfam" id="PF08478"/>
    </source>
</evidence>
<organism evidence="9 10">
    <name type="scientific">Arthrobacter ginkgonis</name>
    <dbReference type="NCBI Taxonomy" id="1630594"/>
    <lineage>
        <taxon>Bacteria</taxon>
        <taxon>Bacillati</taxon>
        <taxon>Actinomycetota</taxon>
        <taxon>Actinomycetes</taxon>
        <taxon>Micrococcales</taxon>
        <taxon>Micrococcaceae</taxon>
        <taxon>Arthrobacter</taxon>
    </lineage>
</organism>
<dbReference type="PANTHER" id="PTHR37820">
    <property type="entry name" value="CELL DIVISION PROTEIN DIVIB"/>
    <property type="match status" value="1"/>
</dbReference>
<evidence type="ECO:0000313" key="10">
    <source>
        <dbReference type="Proteomes" id="UP001500752"/>
    </source>
</evidence>
<dbReference type="Pfam" id="PF03799">
    <property type="entry name" value="FtsQ_DivIB_C"/>
    <property type="match status" value="1"/>
</dbReference>
<evidence type="ECO:0000259" key="7">
    <source>
        <dbReference type="Pfam" id="PF03799"/>
    </source>
</evidence>
<dbReference type="PANTHER" id="PTHR37820:SF1">
    <property type="entry name" value="CELL DIVISION PROTEIN FTSQ"/>
    <property type="match status" value="1"/>
</dbReference>
<dbReference type="EMBL" id="BAABEO010000012">
    <property type="protein sequence ID" value="GAA3683504.1"/>
    <property type="molecule type" value="Genomic_DNA"/>
</dbReference>
<proteinExistence type="predicted"/>